<protein>
    <recommendedName>
        <fullName evidence="9">tRNA-dihydrouridine synthase</fullName>
        <ecNumber evidence="9">1.3.1.-</ecNumber>
    </recommendedName>
</protein>
<dbReference type="SUPFAM" id="SSF51395">
    <property type="entry name" value="FMN-linked oxidoreductases"/>
    <property type="match status" value="1"/>
</dbReference>
<dbReference type="GO" id="GO:0000049">
    <property type="term" value="F:tRNA binding"/>
    <property type="evidence" value="ECO:0007669"/>
    <property type="project" value="UniProtKB-KW"/>
</dbReference>
<sequence length="355" mass="40286">MLETGYIFCTQFFSSGYNCLFLIETIIVSNNLLSPLSIAPMIDWTYSHFRIFMRILAPHALVYTEMQTTGAIQNNPLRSLQFNIKEHPIALQLGGSDPDALAHCALHAEQEGFDEVNINLGCPSDKVQAGRFGACLMKEPKHVAACIQAMRQVTTTPITAKTRIGIDHQDSYKFFSDFVHQLLEAGAQKIIVHARKAWLSGLNPKQNRTIPPVNYDYVYRLKEEIPNIPVVLNGNILNVKEIKEHLRHVEGVMLGRLACDNPFQIAVIHQALYPEAQMKTRSQVFNLYLNYLFEEYNKGVSLSLLIKPIFNLAFGLPGASQWKKKLMLVLQTKNSFLLQELSEYLQELELYAETL</sequence>
<evidence type="ECO:0000256" key="5">
    <source>
        <dbReference type="ARBA" id="ARBA00022694"/>
    </source>
</evidence>
<feature type="active site" description="Proton donor" evidence="10">
    <location>
        <position position="122"/>
    </location>
</feature>
<keyword evidence="6" id="KW-0521">NADP</keyword>
<dbReference type="PIRSF" id="PIRSF006621">
    <property type="entry name" value="Dus"/>
    <property type="match status" value="1"/>
</dbReference>
<dbReference type="Pfam" id="PF01207">
    <property type="entry name" value="Dus"/>
    <property type="match status" value="1"/>
</dbReference>
<organism evidence="13 14">
    <name type="scientific">Legionella bozemanae</name>
    <name type="common">Fluoribacter bozemanae</name>
    <dbReference type="NCBI Taxonomy" id="447"/>
    <lineage>
        <taxon>Bacteria</taxon>
        <taxon>Pseudomonadati</taxon>
        <taxon>Pseudomonadota</taxon>
        <taxon>Gammaproteobacteria</taxon>
        <taxon>Legionellales</taxon>
        <taxon>Legionellaceae</taxon>
        <taxon>Legionella</taxon>
    </lineage>
</organism>
<evidence type="ECO:0000256" key="9">
    <source>
        <dbReference type="PIRNR" id="PIRNR006621"/>
    </source>
</evidence>
<keyword evidence="3 9" id="KW-0285">Flavoprotein</keyword>
<dbReference type="InterPro" id="IPR035587">
    <property type="entry name" value="DUS-like_FMN-bd"/>
</dbReference>
<comment type="caution">
    <text evidence="13">The sequence shown here is derived from an EMBL/GenBank/DDBJ whole genome shotgun (WGS) entry which is preliminary data.</text>
</comment>
<dbReference type="GO" id="GO:0050660">
    <property type="term" value="F:flavin adenine dinucleotide binding"/>
    <property type="evidence" value="ECO:0007669"/>
    <property type="project" value="InterPro"/>
</dbReference>
<keyword evidence="2" id="KW-0820">tRNA-binding</keyword>
<evidence type="ECO:0000256" key="2">
    <source>
        <dbReference type="ARBA" id="ARBA00022555"/>
    </source>
</evidence>
<comment type="function">
    <text evidence="9">Catalyzes the synthesis of 5,6-dihydrouridine (D), a modified base found in the D-loop of most tRNAs, via the reduction of the C5-C6 double bond in target uridines.</text>
</comment>
<name>A0A0W0RR91_LEGBO</name>
<feature type="binding site" evidence="11">
    <location>
        <begin position="255"/>
        <end position="256"/>
    </location>
    <ligand>
        <name>FMN</name>
        <dbReference type="ChEBI" id="CHEBI:58210"/>
    </ligand>
</feature>
<proteinExistence type="inferred from homology"/>
<dbReference type="InterPro" id="IPR013785">
    <property type="entry name" value="Aldolase_TIM"/>
</dbReference>
<evidence type="ECO:0000256" key="11">
    <source>
        <dbReference type="PIRSR" id="PIRSR006621-2"/>
    </source>
</evidence>
<dbReference type="Proteomes" id="UP000054695">
    <property type="component" value="Unassembled WGS sequence"/>
</dbReference>
<keyword evidence="7" id="KW-0694">RNA-binding</keyword>
<dbReference type="NCBIfam" id="NF008774">
    <property type="entry name" value="PRK11815.1"/>
    <property type="match status" value="1"/>
</dbReference>
<keyword evidence="8 9" id="KW-0560">Oxidoreductase</keyword>
<dbReference type="EC" id="1.3.1.-" evidence="9"/>
<dbReference type="InterPro" id="IPR001269">
    <property type="entry name" value="DUS_fam"/>
</dbReference>
<dbReference type="Gene3D" id="1.20.120.1460">
    <property type="match status" value="1"/>
</dbReference>
<dbReference type="PANTHER" id="PTHR42907">
    <property type="entry name" value="FMN-LINKED OXIDOREDUCTASES SUPERFAMILY PROTEIN"/>
    <property type="match status" value="1"/>
</dbReference>
<keyword evidence="14" id="KW-1185">Reference proteome</keyword>
<keyword evidence="5 9" id="KW-0819">tRNA processing</keyword>
<feature type="binding site" evidence="11">
    <location>
        <position position="193"/>
    </location>
    <ligand>
        <name>FMN</name>
        <dbReference type="ChEBI" id="CHEBI:58210"/>
    </ligand>
</feature>
<dbReference type="PATRIC" id="fig|447.4.peg.2355"/>
<feature type="binding site" evidence="11">
    <location>
        <position position="92"/>
    </location>
    <ligand>
        <name>FMN</name>
        <dbReference type="ChEBI" id="CHEBI:58210"/>
    </ligand>
</feature>
<evidence type="ECO:0000256" key="10">
    <source>
        <dbReference type="PIRSR" id="PIRSR006621-1"/>
    </source>
</evidence>
<feature type="binding site" evidence="11">
    <location>
        <position position="161"/>
    </location>
    <ligand>
        <name>FMN</name>
        <dbReference type="ChEBI" id="CHEBI:58210"/>
    </ligand>
</feature>
<reference evidence="13 14" key="1">
    <citation type="submission" date="2015-11" db="EMBL/GenBank/DDBJ databases">
        <title>Genomic analysis of 38 Legionella species identifies large and diverse effector repertoires.</title>
        <authorList>
            <person name="Burstein D."/>
            <person name="Amaro F."/>
            <person name="Zusman T."/>
            <person name="Lifshitz Z."/>
            <person name="Cohen O."/>
            <person name="Gilbert J.A."/>
            <person name="Pupko T."/>
            <person name="Shuman H.A."/>
            <person name="Segal G."/>
        </authorList>
    </citation>
    <scope>NUCLEOTIDE SEQUENCE [LARGE SCALE GENOMIC DNA]</scope>
    <source>
        <strain evidence="13 14">WIGA</strain>
    </source>
</reference>
<evidence type="ECO:0000256" key="6">
    <source>
        <dbReference type="ARBA" id="ARBA00022857"/>
    </source>
</evidence>
<dbReference type="PROSITE" id="PS01136">
    <property type="entry name" value="UPF0034"/>
    <property type="match status" value="1"/>
</dbReference>
<evidence type="ECO:0000256" key="8">
    <source>
        <dbReference type="ARBA" id="ARBA00023002"/>
    </source>
</evidence>
<dbReference type="CDD" id="cd02801">
    <property type="entry name" value="DUS_like_FMN"/>
    <property type="match status" value="1"/>
</dbReference>
<evidence type="ECO:0000256" key="1">
    <source>
        <dbReference type="ARBA" id="ARBA00001917"/>
    </source>
</evidence>
<evidence type="ECO:0000313" key="14">
    <source>
        <dbReference type="Proteomes" id="UP000054695"/>
    </source>
</evidence>
<gene>
    <name evidence="13" type="primary">yjbN</name>
    <name evidence="13" type="ORF">Lboz_2221</name>
</gene>
<keyword evidence="11" id="KW-0547">Nucleotide-binding</keyword>
<dbReference type="GO" id="GO:0017150">
    <property type="term" value="F:tRNA dihydrouridine synthase activity"/>
    <property type="evidence" value="ECO:0007669"/>
    <property type="project" value="InterPro"/>
</dbReference>
<keyword evidence="4 9" id="KW-0288">FMN</keyword>
<feature type="domain" description="DUS-like FMN-binding" evidence="12">
    <location>
        <begin position="38"/>
        <end position="342"/>
    </location>
</feature>
<dbReference type="EMBL" id="LNXU01000019">
    <property type="protein sequence ID" value="KTC73575.1"/>
    <property type="molecule type" value="Genomic_DNA"/>
</dbReference>
<dbReference type="PANTHER" id="PTHR42907:SF1">
    <property type="entry name" value="FMN-LINKED OXIDOREDUCTASES SUPERFAMILY PROTEIN"/>
    <property type="match status" value="1"/>
</dbReference>
<dbReference type="Gene3D" id="3.20.20.70">
    <property type="entry name" value="Aldolase class I"/>
    <property type="match status" value="1"/>
</dbReference>
<dbReference type="InterPro" id="IPR018517">
    <property type="entry name" value="tRNA_hU_synthase_CS"/>
</dbReference>
<evidence type="ECO:0000259" key="12">
    <source>
        <dbReference type="Pfam" id="PF01207"/>
    </source>
</evidence>
<evidence type="ECO:0000256" key="4">
    <source>
        <dbReference type="ARBA" id="ARBA00022643"/>
    </source>
</evidence>
<dbReference type="STRING" id="447.Lboz_2221"/>
<dbReference type="AlphaFoldDB" id="A0A0W0RR91"/>
<evidence type="ECO:0000256" key="3">
    <source>
        <dbReference type="ARBA" id="ARBA00022630"/>
    </source>
</evidence>
<accession>A0A0W0RR91</accession>
<evidence type="ECO:0000256" key="7">
    <source>
        <dbReference type="ARBA" id="ARBA00022884"/>
    </source>
</evidence>
<dbReference type="InterPro" id="IPR004653">
    <property type="entry name" value="DusA"/>
</dbReference>
<evidence type="ECO:0000313" key="13">
    <source>
        <dbReference type="EMBL" id="KTC73575.1"/>
    </source>
</evidence>
<comment type="cofactor">
    <cofactor evidence="1 9 11">
        <name>FMN</name>
        <dbReference type="ChEBI" id="CHEBI:58210"/>
    </cofactor>
</comment>
<comment type="similarity">
    <text evidence="9">Belongs to the dus family.</text>
</comment>